<reference evidence="1" key="1">
    <citation type="journal article" date="2022" name="Cell">
        <title>Design, construction, and in vivo augmentation of a complex gut microbiome.</title>
        <authorList>
            <person name="Cheng A.G."/>
            <person name="Ho P.Y."/>
            <person name="Aranda-Diaz A."/>
            <person name="Jain S."/>
            <person name="Yu F.B."/>
            <person name="Meng X."/>
            <person name="Wang M."/>
            <person name="Iakiviak M."/>
            <person name="Nagashima K."/>
            <person name="Zhao A."/>
            <person name="Murugkar P."/>
            <person name="Patil A."/>
            <person name="Atabakhsh K."/>
            <person name="Weakley A."/>
            <person name="Yan J."/>
            <person name="Brumbaugh A.R."/>
            <person name="Higginbottom S."/>
            <person name="Dimas A."/>
            <person name="Shiver A.L."/>
            <person name="Deutschbauer A."/>
            <person name="Neff N."/>
            <person name="Sonnenburg J.L."/>
            <person name="Huang K.C."/>
            <person name="Fischbach M.A."/>
        </authorList>
    </citation>
    <scope>NUCLEOTIDE SEQUENCE</scope>
    <source>
        <strain evidence="1">DSM 19829</strain>
    </source>
</reference>
<protein>
    <submittedName>
        <fullName evidence="1">DUF4317 domain-containing protein</fullName>
    </submittedName>
</protein>
<gene>
    <name evidence="1" type="ORF">NQ502_03635</name>
</gene>
<evidence type="ECO:0000313" key="1">
    <source>
        <dbReference type="EMBL" id="UWP60160.1"/>
    </source>
</evidence>
<dbReference type="InterPro" id="IPR025466">
    <property type="entry name" value="DUF4317"/>
</dbReference>
<sequence>MNKKETLEIRKQFTPENCTISRICGCYVDGEKNIKLEVKEAFGSIQEEEAFKYFDIFKHTLSGSIGKNLLNMEFPMEQEMPDGTQAFLMKLRNSRLEDEMLVEEFYQKVIDYYTYGTNYYIILIHAAYDIPGKSSDNLEMFDASDSVYEYLLCSICPVNLSKAGLCYNTEKNSIEDRIRDWIVAAPVSGFLFPAFNDRNTDIHSILYYSKNPEELQQDFIDHVLGCTPPLSASGQKETFQNMIADALGDDCHYEVVKNLHENLHEMVEVSKDNPEPLTLSKRDVRCVLEESGVPDEKIQFFEKEFEEVVKPDTPILVSNIAETRKFSIETPDVVIKVNPERMDLVETRVIDGRACLVIPVDDYLEVNGMPVSVEGSSSEEAAAALSD</sequence>
<accession>A0ABY5VHS1</accession>
<dbReference type="Proteomes" id="UP001060164">
    <property type="component" value="Chromosome"/>
</dbReference>
<keyword evidence="2" id="KW-1185">Reference proteome</keyword>
<name>A0ABY5VHS1_9FIRM</name>
<dbReference type="Pfam" id="PF14199">
    <property type="entry name" value="DUF4317"/>
    <property type="match status" value="1"/>
</dbReference>
<organism evidence="1 2">
    <name type="scientific">Ruminococcus gauvreauii</name>
    <dbReference type="NCBI Taxonomy" id="438033"/>
    <lineage>
        <taxon>Bacteria</taxon>
        <taxon>Bacillati</taxon>
        <taxon>Bacillota</taxon>
        <taxon>Clostridia</taxon>
        <taxon>Eubacteriales</taxon>
        <taxon>Oscillospiraceae</taxon>
        <taxon>Ruminococcus</taxon>
    </lineage>
</organism>
<dbReference type="RefSeq" id="WP_028529475.1">
    <property type="nucleotide sequence ID" value="NZ_CABLBR010000025.1"/>
</dbReference>
<dbReference type="EMBL" id="CP102290">
    <property type="protein sequence ID" value="UWP60160.1"/>
    <property type="molecule type" value="Genomic_DNA"/>
</dbReference>
<proteinExistence type="predicted"/>
<evidence type="ECO:0000313" key="2">
    <source>
        <dbReference type="Proteomes" id="UP001060164"/>
    </source>
</evidence>